<protein>
    <submittedName>
        <fullName evidence="1">Sporulation protein YabP</fullName>
    </submittedName>
</protein>
<dbReference type="AlphaFoldDB" id="A0A9D2PP18"/>
<dbReference type="InterPro" id="IPR022476">
    <property type="entry name" value="Spore_YabP/YqfC"/>
</dbReference>
<dbReference type="EMBL" id="DWVZ01000188">
    <property type="protein sequence ID" value="HJC64623.1"/>
    <property type="molecule type" value="Genomic_DNA"/>
</dbReference>
<dbReference type="Gene3D" id="2.60.40.2000">
    <property type="match status" value="1"/>
</dbReference>
<comment type="caution">
    <text evidence="1">The sequence shown here is derived from an EMBL/GenBank/DDBJ whole genome shotgun (WGS) entry which is preliminary data.</text>
</comment>
<sequence>MEEKTGKSVHRLSLTDRKKGAVTGVKDVLSFDEKEISLVTEAGTLVVKGEGLHVTRLDLEKQEVDLAGRVDSLTYSQGISKAKGGEGMLKRLFQ</sequence>
<reference evidence="1" key="1">
    <citation type="journal article" date="2021" name="PeerJ">
        <title>Extensive microbial diversity within the chicken gut microbiome revealed by metagenomics and culture.</title>
        <authorList>
            <person name="Gilroy R."/>
            <person name="Ravi A."/>
            <person name="Getino M."/>
            <person name="Pursley I."/>
            <person name="Horton D.L."/>
            <person name="Alikhan N.F."/>
            <person name="Baker D."/>
            <person name="Gharbi K."/>
            <person name="Hall N."/>
            <person name="Watson M."/>
            <person name="Adriaenssens E.M."/>
            <person name="Foster-Nyarko E."/>
            <person name="Jarju S."/>
            <person name="Secka A."/>
            <person name="Antonio M."/>
            <person name="Oren A."/>
            <person name="Chaudhuri R.R."/>
            <person name="La Ragione R."/>
            <person name="Hildebrand F."/>
            <person name="Pallen M.J."/>
        </authorList>
    </citation>
    <scope>NUCLEOTIDE SEQUENCE</scope>
    <source>
        <strain evidence="1">ChiBcec2-3848</strain>
    </source>
</reference>
<evidence type="ECO:0000313" key="1">
    <source>
        <dbReference type="EMBL" id="HJC64623.1"/>
    </source>
</evidence>
<accession>A0A9D2PP18</accession>
<dbReference type="InterPro" id="IPR038705">
    <property type="entry name" value="YabP_sf"/>
</dbReference>
<dbReference type="Proteomes" id="UP000823886">
    <property type="component" value="Unassembled WGS sequence"/>
</dbReference>
<reference evidence="1" key="2">
    <citation type="submission" date="2021-04" db="EMBL/GenBank/DDBJ databases">
        <authorList>
            <person name="Gilroy R."/>
        </authorList>
    </citation>
    <scope>NUCLEOTIDE SEQUENCE</scope>
    <source>
        <strain evidence="1">ChiBcec2-3848</strain>
    </source>
</reference>
<proteinExistence type="predicted"/>
<gene>
    <name evidence="1" type="primary">yabP</name>
    <name evidence="1" type="ORF">H9753_13590</name>
</gene>
<evidence type="ECO:0000313" key="2">
    <source>
        <dbReference type="Proteomes" id="UP000823886"/>
    </source>
</evidence>
<dbReference type="NCBIfam" id="TIGR02892">
    <property type="entry name" value="spore_yabP"/>
    <property type="match status" value="1"/>
</dbReference>
<dbReference type="InterPro" id="IPR012504">
    <property type="entry name" value="Spore_YabP"/>
</dbReference>
<dbReference type="GO" id="GO:0030435">
    <property type="term" value="P:sporulation resulting in formation of a cellular spore"/>
    <property type="evidence" value="ECO:0007669"/>
    <property type="project" value="InterPro"/>
</dbReference>
<name>A0A9D2PP18_9FIRM</name>
<dbReference type="Pfam" id="PF07873">
    <property type="entry name" value="YabP"/>
    <property type="match status" value="1"/>
</dbReference>
<organism evidence="1 2">
    <name type="scientific">Candidatus Blautia merdavium</name>
    <dbReference type="NCBI Taxonomy" id="2838494"/>
    <lineage>
        <taxon>Bacteria</taxon>
        <taxon>Bacillati</taxon>
        <taxon>Bacillota</taxon>
        <taxon>Clostridia</taxon>
        <taxon>Lachnospirales</taxon>
        <taxon>Lachnospiraceae</taxon>
        <taxon>Blautia</taxon>
    </lineage>
</organism>